<accession>S7N8Q6</accession>
<dbReference type="AlphaFoldDB" id="S7N8Q6"/>
<sequence length="151" mass="15571">MAWASLLLALVAHCTGTTSQSVIQQASLITNPGGTAILTCGASTGAAVTTSNYASWIQQKPYQVPKGIIGGTTNRVPGVPVRFSGALAGGKATLTITGAQPEDEAEYYCALWFSNHCTVTDAGGEVRHKPGLSALCACRLPFCVCKAEPQA</sequence>
<dbReference type="Proteomes" id="UP000052978">
    <property type="component" value="Unassembled WGS sequence"/>
</dbReference>
<dbReference type="Gene3D" id="2.60.40.10">
    <property type="entry name" value="Immunoglobulins"/>
    <property type="match status" value="1"/>
</dbReference>
<keyword evidence="4" id="KW-1185">Reference proteome</keyword>
<feature type="chain" id="PRO_5004543260" evidence="1">
    <location>
        <begin position="20"/>
        <end position="151"/>
    </location>
</feature>
<name>S7N8Q6_MYOBR</name>
<evidence type="ECO:0000313" key="3">
    <source>
        <dbReference type="EMBL" id="EPQ13431.1"/>
    </source>
</evidence>
<reference evidence="3 4" key="1">
    <citation type="journal article" date="2013" name="Nat. Commun.">
        <title>Genome analysis reveals insights into physiology and longevity of the Brandt's bat Myotis brandtii.</title>
        <authorList>
            <person name="Seim I."/>
            <person name="Fang X."/>
            <person name="Xiong Z."/>
            <person name="Lobanov A.V."/>
            <person name="Huang Z."/>
            <person name="Ma S."/>
            <person name="Feng Y."/>
            <person name="Turanov A.A."/>
            <person name="Zhu Y."/>
            <person name="Lenz T.L."/>
            <person name="Gerashchenko M.V."/>
            <person name="Fan D."/>
            <person name="Hee Yim S."/>
            <person name="Yao X."/>
            <person name="Jordan D."/>
            <person name="Xiong Y."/>
            <person name="Ma Y."/>
            <person name="Lyapunov A.N."/>
            <person name="Chen G."/>
            <person name="Kulakova O.I."/>
            <person name="Sun Y."/>
            <person name="Lee S.G."/>
            <person name="Bronson R.T."/>
            <person name="Moskalev A.A."/>
            <person name="Sunyaev S.R."/>
            <person name="Zhang G."/>
            <person name="Krogh A."/>
            <person name="Wang J."/>
            <person name="Gladyshev V.N."/>
        </authorList>
    </citation>
    <scope>NUCLEOTIDE SEQUENCE [LARGE SCALE GENOMIC DNA]</scope>
</reference>
<dbReference type="SMART" id="SM00409">
    <property type="entry name" value="IG"/>
    <property type="match status" value="1"/>
</dbReference>
<dbReference type="InterPro" id="IPR003599">
    <property type="entry name" value="Ig_sub"/>
</dbReference>
<feature type="signal peptide" evidence="1">
    <location>
        <begin position="1"/>
        <end position="19"/>
    </location>
</feature>
<dbReference type="EMBL" id="KE163715">
    <property type="protein sequence ID" value="EPQ13431.1"/>
    <property type="molecule type" value="Genomic_DNA"/>
</dbReference>
<dbReference type="InterPro" id="IPR036179">
    <property type="entry name" value="Ig-like_dom_sf"/>
</dbReference>
<proteinExistence type="predicted"/>
<dbReference type="InterPro" id="IPR013106">
    <property type="entry name" value="Ig_V-set"/>
</dbReference>
<keyword evidence="1" id="KW-0732">Signal</keyword>
<dbReference type="SUPFAM" id="SSF48726">
    <property type="entry name" value="Immunoglobulin"/>
    <property type="match status" value="1"/>
</dbReference>
<evidence type="ECO:0000256" key="1">
    <source>
        <dbReference type="SAM" id="SignalP"/>
    </source>
</evidence>
<organism evidence="3 4">
    <name type="scientific">Myotis brandtii</name>
    <name type="common">Brandt's bat</name>
    <dbReference type="NCBI Taxonomy" id="109478"/>
    <lineage>
        <taxon>Eukaryota</taxon>
        <taxon>Metazoa</taxon>
        <taxon>Chordata</taxon>
        <taxon>Craniata</taxon>
        <taxon>Vertebrata</taxon>
        <taxon>Euteleostomi</taxon>
        <taxon>Mammalia</taxon>
        <taxon>Eutheria</taxon>
        <taxon>Laurasiatheria</taxon>
        <taxon>Chiroptera</taxon>
        <taxon>Yangochiroptera</taxon>
        <taxon>Vespertilionidae</taxon>
        <taxon>Myotis</taxon>
    </lineage>
</organism>
<dbReference type="InterPro" id="IPR007110">
    <property type="entry name" value="Ig-like_dom"/>
</dbReference>
<dbReference type="InterPro" id="IPR050150">
    <property type="entry name" value="IgV_Light_Chain"/>
</dbReference>
<protein>
    <submittedName>
        <fullName evidence="3">Ig lambda-2 chain V region MOPC 315</fullName>
    </submittedName>
</protein>
<dbReference type="Pfam" id="PF07686">
    <property type="entry name" value="V-set"/>
    <property type="match status" value="1"/>
</dbReference>
<evidence type="ECO:0000313" key="4">
    <source>
        <dbReference type="Proteomes" id="UP000052978"/>
    </source>
</evidence>
<evidence type="ECO:0000259" key="2">
    <source>
        <dbReference type="PROSITE" id="PS50835"/>
    </source>
</evidence>
<feature type="domain" description="Ig-like" evidence="2">
    <location>
        <begin position="19"/>
        <end position="120"/>
    </location>
</feature>
<dbReference type="SMART" id="SM00406">
    <property type="entry name" value="IGv"/>
    <property type="match status" value="1"/>
</dbReference>
<dbReference type="InterPro" id="IPR013783">
    <property type="entry name" value="Ig-like_fold"/>
</dbReference>
<gene>
    <name evidence="3" type="ORF">D623_10001440</name>
</gene>
<dbReference type="PROSITE" id="PS50835">
    <property type="entry name" value="IG_LIKE"/>
    <property type="match status" value="1"/>
</dbReference>
<dbReference type="PANTHER" id="PTHR23267">
    <property type="entry name" value="IMMUNOGLOBULIN LIGHT CHAIN"/>
    <property type="match status" value="1"/>
</dbReference>